<keyword evidence="2" id="KW-1185">Reference proteome</keyword>
<proteinExistence type="predicted"/>
<gene>
    <name evidence="1" type="ORF">DSM100688_1714</name>
</gene>
<evidence type="ECO:0000313" key="2">
    <source>
        <dbReference type="Proteomes" id="UP000482084"/>
    </source>
</evidence>
<comment type="caution">
    <text evidence="1">The sequence shown here is derived from an EMBL/GenBank/DDBJ whole genome shotgun (WGS) entry which is preliminary data.</text>
</comment>
<name>A0A6L4WZ39_9BIFI</name>
<dbReference type="Proteomes" id="UP000482084">
    <property type="component" value="Unassembled WGS sequence"/>
</dbReference>
<organism evidence="1 2">
    <name type="scientific">Bifidobacterium ramosum</name>
    <dbReference type="NCBI Taxonomy" id="1798158"/>
    <lineage>
        <taxon>Bacteria</taxon>
        <taxon>Bacillati</taxon>
        <taxon>Actinomycetota</taxon>
        <taxon>Actinomycetes</taxon>
        <taxon>Bifidobacteriales</taxon>
        <taxon>Bifidobacteriaceae</taxon>
        <taxon>Bifidobacterium</taxon>
    </lineage>
</organism>
<accession>A0A6L4WZ39</accession>
<dbReference type="AlphaFoldDB" id="A0A6L4WZ39"/>
<reference evidence="1 2" key="1">
    <citation type="submission" date="2019-10" db="EMBL/GenBank/DDBJ databases">
        <title>Characterization of the phylogenetic diversity of two novel species belonging to the genus Bifidobacterium: Bifidobacterium cebidarum sp. nov. and Bifidobacterium leontopitheci sp. nov.</title>
        <authorList>
            <person name="Lugli G.A."/>
            <person name="Duranti S."/>
            <person name="Milani C."/>
            <person name="Turroni F."/>
            <person name="Ventura M."/>
        </authorList>
    </citation>
    <scope>NUCLEOTIDE SEQUENCE [LARGE SCALE GENOMIC DNA]</scope>
    <source>
        <strain evidence="1 2">DSM 100688</strain>
    </source>
</reference>
<sequence length="102" mass="11392">MVRCDDEVSVMVSKKVVFTAEQVAYLNGLPAVQSATVNRIEYAQEFQDSCMERYADGASPVKMFREAGLGPEIIGYKRIERCIARWKAARAKAQDEQEAAEA</sequence>
<dbReference type="EMBL" id="WBSM01000009">
    <property type="protein sequence ID" value="KAB8287355.1"/>
    <property type="molecule type" value="Genomic_DNA"/>
</dbReference>
<protein>
    <submittedName>
        <fullName evidence="1">Transposase</fullName>
    </submittedName>
</protein>
<evidence type="ECO:0000313" key="1">
    <source>
        <dbReference type="EMBL" id="KAB8287355.1"/>
    </source>
</evidence>